<reference evidence="11 13" key="1">
    <citation type="submission" date="2021-11" db="EMBL/GenBank/DDBJ databases">
        <authorList>
            <person name="Islam A."/>
            <person name="Islam S."/>
            <person name="Flora M.S."/>
            <person name="Rahman M."/>
            <person name="Ziaur R.M."/>
            <person name="Epstein J.H."/>
            <person name="Hassan M."/>
            <person name="Klassen M."/>
            <person name="Woodard K."/>
            <person name="Webb A."/>
            <person name="Webby R.J."/>
            <person name="El Zowalaty M.E."/>
        </authorList>
    </citation>
    <scope>NUCLEOTIDE SEQUENCE</scope>
    <source>
        <strain evidence="12">Pbs1</strain>
        <strain evidence="11">Pbs3</strain>
    </source>
</reference>
<dbReference type="Proteomes" id="UP001158986">
    <property type="component" value="Unassembled WGS sequence"/>
</dbReference>
<sequence>MAGTRLQIVSAFVLFTLLAAPVAWYLTKVERMDLPMSRIHQLSWQKSRFGGPDKFQVDIYRLSSSLAALPSFLPSRALNIVYVMHEMELTADDKEMMQQSVKLGQQATDDALKTLVRTMPKHFSVFLLCGDKESNAGPLLTVGKYRHAWSWKCQVTAGDAMHSAIEKLIQSHVYPPQFEKSVKQDMKTKIARRSLHYRLKFSLLKENPVTLWKEDLQTLVDQYLGRFVQKIGAVANFTVETQVVQYARLAKEITPSVDGKEFYINAEDLKHFKSVNDFLDASVLDDGEQVLHFMAALPDVIHAPLYIRSAGRNQGRNDLATSFELPGWGIAVIVNPHALNERAVLDDKAASASGRRARELQRVMGLFVSEFRTLLGIPSFSHRQKEELMASVDSSRHELLFLPSPADGIADWELDVVMRERFTKLMQSAIETLQSTVKLVEALPQLSVLGRVQARVESAVTKLEAILFDKCQEEQQNCVDMSDLGHLLAMARQASELTDAAYYDHTMIRQLYFPQEQMLGVYAPLLAPLLLPFVLGFIREVKRYKAKRIAQKVKVP</sequence>
<gene>
    <name evidence="12" type="ORF">PBS001_LOCUS5957</name>
    <name evidence="11" type="ORF">PBS003_LOCUS4267</name>
</gene>
<dbReference type="Pfam" id="PF10510">
    <property type="entry name" value="PIG-S"/>
    <property type="match status" value="1"/>
</dbReference>
<dbReference type="GO" id="GO:0016255">
    <property type="term" value="P:attachment of GPI anchor to protein"/>
    <property type="evidence" value="ECO:0007669"/>
    <property type="project" value="InterPro"/>
</dbReference>
<evidence type="ECO:0000256" key="6">
    <source>
        <dbReference type="ARBA" id="ARBA00022824"/>
    </source>
</evidence>
<evidence type="ECO:0000313" key="13">
    <source>
        <dbReference type="Proteomes" id="UP001158986"/>
    </source>
</evidence>
<feature type="transmembrane region" description="Helical" evidence="10">
    <location>
        <begin position="519"/>
        <end position="538"/>
    </location>
</feature>
<comment type="subcellular location">
    <subcellularLocation>
        <location evidence="1">Endoplasmic reticulum membrane</location>
        <topology evidence="1">Multi-pass membrane protein</topology>
    </subcellularLocation>
</comment>
<name>A0AAU9LBT0_9STRA</name>
<evidence type="ECO:0000256" key="10">
    <source>
        <dbReference type="SAM" id="Phobius"/>
    </source>
</evidence>
<keyword evidence="6" id="KW-0256">Endoplasmic reticulum</keyword>
<keyword evidence="13" id="KW-1185">Reference proteome</keyword>
<comment type="pathway">
    <text evidence="2">Glycolipid biosynthesis; glycosylphosphatidylinositol-anchor biosynthesis.</text>
</comment>
<keyword evidence="9" id="KW-0325">Glycoprotein</keyword>
<organism evidence="11 14">
    <name type="scientific">Peronospora belbahrii</name>
    <dbReference type="NCBI Taxonomy" id="622444"/>
    <lineage>
        <taxon>Eukaryota</taxon>
        <taxon>Sar</taxon>
        <taxon>Stramenopiles</taxon>
        <taxon>Oomycota</taxon>
        <taxon>Peronosporomycetes</taxon>
        <taxon>Peronosporales</taxon>
        <taxon>Peronosporaceae</taxon>
        <taxon>Peronospora</taxon>
    </lineage>
</organism>
<dbReference type="GO" id="GO:0042765">
    <property type="term" value="C:GPI-anchor transamidase complex"/>
    <property type="evidence" value="ECO:0007669"/>
    <property type="project" value="InterPro"/>
</dbReference>
<accession>A0AAU9LBT0</accession>
<dbReference type="EMBL" id="CAKKTJ010000176">
    <property type="protein sequence ID" value="CAH0477521.1"/>
    <property type="molecule type" value="Genomic_DNA"/>
</dbReference>
<dbReference type="PANTHER" id="PTHR21072">
    <property type="entry name" value="GPI TRANSAMIDASE COMPONENT PIG-S"/>
    <property type="match status" value="1"/>
</dbReference>
<evidence type="ECO:0000313" key="11">
    <source>
        <dbReference type="EMBL" id="CAH0477521.1"/>
    </source>
</evidence>
<dbReference type="InterPro" id="IPR019540">
    <property type="entry name" value="PtdIno-glycan_biosynth_class_S"/>
</dbReference>
<keyword evidence="7 10" id="KW-1133">Transmembrane helix</keyword>
<evidence type="ECO:0000313" key="12">
    <source>
        <dbReference type="EMBL" id="CAH0519430.1"/>
    </source>
</evidence>
<dbReference type="EMBL" id="CAKLCB010000297">
    <property type="protein sequence ID" value="CAH0519430.1"/>
    <property type="molecule type" value="Genomic_DNA"/>
</dbReference>
<keyword evidence="4" id="KW-0337">GPI-anchor biosynthesis</keyword>
<comment type="caution">
    <text evidence="11">The sequence shown here is derived from an EMBL/GenBank/DDBJ whole genome shotgun (WGS) entry which is preliminary data.</text>
</comment>
<protein>
    <recommendedName>
        <fullName evidence="15">GPI transamidase component PIG-S</fullName>
    </recommendedName>
</protein>
<evidence type="ECO:0000256" key="4">
    <source>
        <dbReference type="ARBA" id="ARBA00022502"/>
    </source>
</evidence>
<evidence type="ECO:0000256" key="5">
    <source>
        <dbReference type="ARBA" id="ARBA00022692"/>
    </source>
</evidence>
<evidence type="ECO:0000256" key="3">
    <source>
        <dbReference type="ARBA" id="ARBA00005316"/>
    </source>
</evidence>
<dbReference type="AlphaFoldDB" id="A0AAU9LBT0"/>
<evidence type="ECO:0000256" key="8">
    <source>
        <dbReference type="ARBA" id="ARBA00023136"/>
    </source>
</evidence>
<proteinExistence type="inferred from homology"/>
<evidence type="ECO:0000256" key="1">
    <source>
        <dbReference type="ARBA" id="ARBA00004477"/>
    </source>
</evidence>
<evidence type="ECO:0008006" key="15">
    <source>
        <dbReference type="Google" id="ProtNLM"/>
    </source>
</evidence>
<keyword evidence="5 10" id="KW-0812">Transmembrane</keyword>
<evidence type="ECO:0000256" key="7">
    <source>
        <dbReference type="ARBA" id="ARBA00022989"/>
    </source>
</evidence>
<dbReference type="Proteomes" id="UP001160483">
    <property type="component" value="Unassembled WGS sequence"/>
</dbReference>
<evidence type="ECO:0000256" key="2">
    <source>
        <dbReference type="ARBA" id="ARBA00004687"/>
    </source>
</evidence>
<dbReference type="PANTHER" id="PTHR21072:SF13">
    <property type="entry name" value="GPI TRANSAMIDASE COMPONENT PIG-S"/>
    <property type="match status" value="1"/>
</dbReference>
<dbReference type="GO" id="GO:0006506">
    <property type="term" value="P:GPI anchor biosynthetic process"/>
    <property type="evidence" value="ECO:0007669"/>
    <property type="project" value="UniProtKB-KW"/>
</dbReference>
<comment type="similarity">
    <text evidence="3">Belongs to the PIGS family.</text>
</comment>
<evidence type="ECO:0000313" key="14">
    <source>
        <dbReference type="Proteomes" id="UP001160483"/>
    </source>
</evidence>
<evidence type="ECO:0000256" key="9">
    <source>
        <dbReference type="ARBA" id="ARBA00023180"/>
    </source>
</evidence>
<keyword evidence="8 10" id="KW-0472">Membrane</keyword>